<sequence>MDSSSSSSLPFPAPLQEKYDVFLSFRGEDTRDVFTSHLHAALRRKQIETYIDNKLEKGDDIGPSLKEAIKKSKIALVIFSKNYASSTFCLKELVHILGCKKSNGQIVIPIFYRIDPSHVRKQQGTYALEDRPLKRIRDEVANWRAALEEAANMSGFHYSSTTGTEADFVEKVVQDVLTKLNRKSSSDLKGLVGIEKKIEEIELLLCLDSPGVCCVGIWGMGGIGKTTLADAVFHRQSCKFEGSCFLANVREKSEKTDGLNDLRNTLVRELLKDKDVNINTPSIPPHIQDRLRRTKALIVLDYVNARKQLEVLVGDDDRFCQGSRIIITARDKGLLEQKVDPAKIFSVEGLGAEEALQLFHSHAFGNKSPTTEYTELSRQVVDYIKGIPLALKVMGSSFRRCKSKQEWEVQWKKVKRVPIGEIQEVLRVSYDGLDDNEKEIFLDIACFHKGRRRNDVEIMLDGCGFFGAVGINDLIDMSLISISYSCEKWEDKLEARIEMHDLVQEMGRAIAREQHSRLFIGKDVYQVLTNNQKDGHVQAISFDLYEIKKPHLELEHANFKKMYQLRFLRVFNLGVQLWNENQSPVNLKRISLRFCKYLTEVPNLSRSLNIEHINLPGCKSLVEIPSYFQHLGKLTYLHLGRCKKIKNLPEMPCNLEFLDLSWTAIEELPSSIWSHEKISHLDIKYCRDLKSLPSNTCKLKLSGSLSLKGCISLCEFWELPRDTTVLKLRDTTIKELRNTSIESVVGLTAIKLINCKSLVSLPTNIWTLKSLESLDLSGCSNFQHLPEISEAMEHLVFVNLSCTDVKELPPSIGNLVALQNLDLGSTKIKSIPASIKQATQLSCLYLRNCKSLEFLPELPPLLQCLEAEGCTSLKTVSSSSTAITQGWEEYIFSRGLHEKHIFSNCRRLDESARSNIMGDAQLKIMRMATASSKFKEDRSEEASYDSDKEDKIEEISYDSDEEFFGKRSLVAIRCLGYEIPEWFNHKSEGCSIKIELPRNWFSTDFLGFALSLVVANKRSLDPSFIKYFGLECKYNFKTSNGKSHEVSHPLCDPGLPRTIRRADSHEVFVWWYSNVFEEVVEGAQSPTAFYKLFTEVNVDFTVMDCYGYSEVLDTDMNSSSSSSLPFPAPLEEKYDVFLSFRGEDTRDAFTSHLHAALLRKQIETYIDNRLEKGDDIGPSLKEAIKKSKIAVVIFSKNYASSTWCLKELVHILECKKSYGQIVIPIFYGIDPSHVRKQQGTYALEDRPLKRSTDEVTNWRAALEEAANMSGFPYSSKKGTEADFVEEVVQHVLTKLNRESSSDLRGLVGIERKIEEMESLLWLDSTGVCCVGIWGMGGIGKTTLADAVFHRQSSKFDAACFLANVREKSEQTDGLKQLRNTLLGEILKDSFNINTPSIPLHIQDRLRRTKALIVLDDVNARKQLEDLVGDDDRFCQGSRIIITARDKGLLEQKVDHEKIYNVEGLGSDEALQLFHSRAFRNKSPTTDYVGLSKKVIVYSKGNPLALKVMGSLFHRCRSKQEWEDQWNNLKHFSNEEIEEVLRISYDGLGKNEKEMFLDIACFYKGYERNYVQKLLDGCGFRGEKGINDLIDRSLISISKVQRRDLQSRGFIKMHDLVQEMGRAIAREQRSRLFNAEDVYQVLTNNQRDGHVQAISFDLSKIEKLLLELERANFEKMYQLKCLRVSCGLLKYQLIVSLDLPHSLRYLAWNKYPLKSLPSKFSTQNLVVLEMPSSEVGSQLWTEDQSPVNLKWICLSECNHLTEVPNLSRSLKIEHIDLWGCESLVEIPLYFQHLGKLTYLDLGGCTNLKNLPEMPCNLEVLLLSDTAIEELPSSVWSHEKISHLDITYCRDLRSLPSNSCKLKLSGSLSLNGCESLCGFWELPTNTRVLDLSETLFLSSRNLVSLPTNIWKLKSLESLDLSCCFKFQNFPEILEAMEHLEFLNLSGTSVKELPPSIGNLVALRKLDLGDCNNLEVFPDDLFCLTSLQELDLSSTKIKRIPASIKQAAQLSCLCLRDCKSLEFLPELPPLLQCLEAEGCTSLKTVSSSSTAITQGWEEYIFSRGLREEHIFSDCPKLDENARSNIMADAQLRIMRMATSSSKFKDKIEEKIEQSSYYSDYFHDESEKEFFGKRSSVAIRCWGYEIPKWFSHQSEGSSIKIELPPDWFSTDFFGFALSFVVGCAAQKIGCKYNFKTSNGENHEVNHPLFYDSQINELTFVYEDSHEVFVWWYNNVFEEVAEEARSPTVFYNHFTEVNVDFNLLNYHREPLPVGDEVGVEKCGICLLYGKDAEMIKQRALYAQDDEIQNFF</sequence>
<dbReference type="SUPFAM" id="SSF52200">
    <property type="entry name" value="Toll/Interleukin receptor TIR domain"/>
    <property type="match status" value="2"/>
</dbReference>
<keyword evidence="5" id="KW-0611">Plant defense</keyword>
<dbReference type="SUPFAM" id="SSF52058">
    <property type="entry name" value="L domain-like"/>
    <property type="match status" value="2"/>
</dbReference>
<dbReference type="InterPro" id="IPR003591">
    <property type="entry name" value="Leu-rich_rpt_typical-subtyp"/>
</dbReference>
<dbReference type="Pfam" id="PF00931">
    <property type="entry name" value="NB-ARC"/>
    <property type="match status" value="2"/>
</dbReference>
<dbReference type="InterPro" id="IPR055414">
    <property type="entry name" value="LRR_R13L4/SHOC2-like"/>
</dbReference>
<proteinExistence type="predicted"/>
<dbReference type="InterPro" id="IPR027417">
    <property type="entry name" value="P-loop_NTPase"/>
</dbReference>
<keyword evidence="6" id="KW-0520">NAD</keyword>
<feature type="domain" description="TIR" evidence="8">
    <location>
        <begin position="17"/>
        <end position="180"/>
    </location>
</feature>
<dbReference type="Gene3D" id="3.40.50.10140">
    <property type="entry name" value="Toll/interleukin-1 receptor homology (TIR) domain"/>
    <property type="match status" value="2"/>
</dbReference>
<dbReference type="InterPro" id="IPR032675">
    <property type="entry name" value="LRR_dom_sf"/>
</dbReference>
<dbReference type="Pfam" id="PF23282">
    <property type="entry name" value="WHD_ROQ1"/>
    <property type="match status" value="2"/>
</dbReference>
<dbReference type="InterPro" id="IPR002182">
    <property type="entry name" value="NB-ARC"/>
</dbReference>
<evidence type="ECO:0000313" key="9">
    <source>
        <dbReference type="Proteomes" id="UP000694861"/>
    </source>
</evidence>
<dbReference type="InterPro" id="IPR058546">
    <property type="entry name" value="RPS4B/Roq1-like_LRR"/>
</dbReference>
<dbReference type="SUPFAM" id="SSF46785">
    <property type="entry name" value="Winged helix' DNA-binding domain"/>
    <property type="match status" value="1"/>
</dbReference>
<evidence type="ECO:0000256" key="3">
    <source>
        <dbReference type="ARBA" id="ARBA00022737"/>
    </source>
</evidence>
<evidence type="ECO:0000256" key="1">
    <source>
        <dbReference type="ARBA" id="ARBA00011982"/>
    </source>
</evidence>
<dbReference type="InterPro" id="IPR058192">
    <property type="entry name" value="WHD_ROQ1-like"/>
</dbReference>
<evidence type="ECO:0000256" key="5">
    <source>
        <dbReference type="ARBA" id="ARBA00022821"/>
    </source>
</evidence>
<dbReference type="SUPFAM" id="SSF52540">
    <property type="entry name" value="P-loop containing nucleoside triphosphate hydrolases"/>
    <property type="match status" value="2"/>
</dbReference>
<gene>
    <name evidence="10" type="primary">LOC103334707</name>
</gene>
<dbReference type="Pfam" id="PF01582">
    <property type="entry name" value="TIR"/>
    <property type="match status" value="2"/>
</dbReference>
<feature type="domain" description="TIR" evidence="8">
    <location>
        <begin position="1132"/>
        <end position="1295"/>
    </location>
</feature>
<keyword evidence="9" id="KW-1185">Reference proteome</keyword>
<evidence type="ECO:0000256" key="7">
    <source>
        <dbReference type="ARBA" id="ARBA00047304"/>
    </source>
</evidence>
<dbReference type="SMART" id="SM00369">
    <property type="entry name" value="LRR_TYP"/>
    <property type="match status" value="6"/>
</dbReference>
<dbReference type="Pfam" id="PF23598">
    <property type="entry name" value="LRR_14"/>
    <property type="match status" value="1"/>
</dbReference>
<dbReference type="RefSeq" id="XP_016650397.1">
    <property type="nucleotide sequence ID" value="XM_016794911.1"/>
</dbReference>
<dbReference type="SMART" id="SM00255">
    <property type="entry name" value="TIR"/>
    <property type="match status" value="2"/>
</dbReference>
<dbReference type="InterPro" id="IPR044974">
    <property type="entry name" value="Disease_R_plants"/>
</dbReference>
<dbReference type="PANTHER" id="PTHR11017">
    <property type="entry name" value="LEUCINE-RICH REPEAT-CONTAINING PROTEIN"/>
    <property type="match status" value="1"/>
</dbReference>
<evidence type="ECO:0000256" key="2">
    <source>
        <dbReference type="ARBA" id="ARBA00022614"/>
    </source>
</evidence>
<dbReference type="Proteomes" id="UP000694861">
    <property type="component" value="Linkage group LG6"/>
</dbReference>
<evidence type="ECO:0000313" key="10">
    <source>
        <dbReference type="RefSeq" id="XP_016650397.1"/>
    </source>
</evidence>
<keyword evidence="2" id="KW-0433">Leucine-rich repeat</keyword>
<reference evidence="10" key="2">
    <citation type="submission" date="2025-08" db="UniProtKB">
        <authorList>
            <consortium name="RefSeq"/>
        </authorList>
    </citation>
    <scope>IDENTIFICATION</scope>
</reference>
<dbReference type="InterPro" id="IPR045344">
    <property type="entry name" value="C-JID"/>
</dbReference>
<dbReference type="InterPro" id="IPR000157">
    <property type="entry name" value="TIR_dom"/>
</dbReference>
<keyword evidence="4" id="KW-0378">Hydrolase</keyword>
<dbReference type="Pfam" id="PF23286">
    <property type="entry name" value="LRR_13"/>
    <property type="match status" value="1"/>
</dbReference>
<dbReference type="InterPro" id="IPR042197">
    <property type="entry name" value="Apaf_helical"/>
</dbReference>
<accession>A0ABM1LSM0</accession>
<name>A0ABM1LSM0_PRUMU</name>
<dbReference type="Gene3D" id="3.80.10.10">
    <property type="entry name" value="Ribonuclease Inhibitor"/>
    <property type="match status" value="5"/>
</dbReference>
<dbReference type="EC" id="3.2.2.6" evidence="1"/>
<keyword evidence="3" id="KW-0677">Repeat</keyword>
<protein>
    <recommendedName>
        <fullName evidence="1">ADP-ribosyl cyclase/cyclic ADP-ribose hydrolase</fullName>
        <ecNumber evidence="1">3.2.2.6</ecNumber>
    </recommendedName>
</protein>
<dbReference type="Pfam" id="PF20160">
    <property type="entry name" value="C-JID"/>
    <property type="match status" value="2"/>
</dbReference>
<reference evidence="9" key="1">
    <citation type="journal article" date="2012" name="Nat. Commun.">
        <title>The genome of Prunus mume.</title>
        <authorList>
            <person name="Zhang Q."/>
            <person name="Chen W."/>
            <person name="Sun L."/>
            <person name="Zhao F."/>
            <person name="Huang B."/>
            <person name="Yang W."/>
            <person name="Tao Y."/>
            <person name="Wang J."/>
            <person name="Yuan Z."/>
            <person name="Fan G."/>
            <person name="Xing Z."/>
            <person name="Han C."/>
            <person name="Pan H."/>
            <person name="Zhong X."/>
            <person name="Shi W."/>
            <person name="Liang X."/>
            <person name="Du D."/>
            <person name="Sun F."/>
            <person name="Xu Z."/>
            <person name="Hao R."/>
            <person name="Lv T."/>
            <person name="Lv Y."/>
            <person name="Zheng Z."/>
            <person name="Sun M."/>
            <person name="Luo L."/>
            <person name="Cai M."/>
            <person name="Gao Y."/>
            <person name="Wang J."/>
            <person name="Yin Y."/>
            <person name="Xu X."/>
            <person name="Cheng T."/>
            <person name="Wang J."/>
        </authorList>
    </citation>
    <scope>NUCLEOTIDE SEQUENCE [LARGE SCALE GENOMIC DNA]</scope>
</reference>
<dbReference type="GeneID" id="103334707"/>
<dbReference type="Gene3D" id="1.10.8.430">
    <property type="entry name" value="Helical domain of apoptotic protease-activating factors"/>
    <property type="match status" value="2"/>
</dbReference>
<dbReference type="InterPro" id="IPR036390">
    <property type="entry name" value="WH_DNA-bd_sf"/>
</dbReference>
<dbReference type="PRINTS" id="PR00364">
    <property type="entry name" value="DISEASERSIST"/>
</dbReference>
<dbReference type="Gene3D" id="3.40.50.300">
    <property type="entry name" value="P-loop containing nucleotide triphosphate hydrolases"/>
    <property type="match status" value="2"/>
</dbReference>
<evidence type="ECO:0000256" key="4">
    <source>
        <dbReference type="ARBA" id="ARBA00022801"/>
    </source>
</evidence>
<organism evidence="9 10">
    <name type="scientific">Prunus mume</name>
    <name type="common">Japanese apricot</name>
    <name type="synonym">Armeniaca mume</name>
    <dbReference type="NCBI Taxonomy" id="102107"/>
    <lineage>
        <taxon>Eukaryota</taxon>
        <taxon>Viridiplantae</taxon>
        <taxon>Streptophyta</taxon>
        <taxon>Embryophyta</taxon>
        <taxon>Tracheophyta</taxon>
        <taxon>Spermatophyta</taxon>
        <taxon>Magnoliopsida</taxon>
        <taxon>eudicotyledons</taxon>
        <taxon>Gunneridae</taxon>
        <taxon>Pentapetalae</taxon>
        <taxon>rosids</taxon>
        <taxon>fabids</taxon>
        <taxon>Rosales</taxon>
        <taxon>Rosaceae</taxon>
        <taxon>Amygdaloideae</taxon>
        <taxon>Amygdaleae</taxon>
        <taxon>Prunus</taxon>
    </lineage>
</organism>
<dbReference type="PANTHER" id="PTHR11017:SF574">
    <property type="entry name" value="ADP-RIBOSYL CYCLASE_CYCLIC ADP-RIBOSE HYDROLASE"/>
    <property type="match status" value="1"/>
</dbReference>
<dbReference type="PROSITE" id="PS50104">
    <property type="entry name" value="TIR"/>
    <property type="match status" value="2"/>
</dbReference>
<comment type="catalytic activity">
    <reaction evidence="7">
        <text>NAD(+) + H2O = ADP-D-ribose + nicotinamide + H(+)</text>
        <dbReference type="Rhea" id="RHEA:16301"/>
        <dbReference type="ChEBI" id="CHEBI:15377"/>
        <dbReference type="ChEBI" id="CHEBI:15378"/>
        <dbReference type="ChEBI" id="CHEBI:17154"/>
        <dbReference type="ChEBI" id="CHEBI:57540"/>
        <dbReference type="ChEBI" id="CHEBI:57967"/>
        <dbReference type="EC" id="3.2.2.6"/>
    </reaction>
    <physiologicalReaction direction="left-to-right" evidence="7">
        <dbReference type="Rhea" id="RHEA:16302"/>
    </physiologicalReaction>
</comment>
<evidence type="ECO:0000256" key="6">
    <source>
        <dbReference type="ARBA" id="ARBA00023027"/>
    </source>
</evidence>
<evidence type="ECO:0000259" key="8">
    <source>
        <dbReference type="PROSITE" id="PS50104"/>
    </source>
</evidence>
<dbReference type="InterPro" id="IPR035897">
    <property type="entry name" value="Toll_tir_struct_dom_sf"/>
</dbReference>